<dbReference type="InterPro" id="IPR036691">
    <property type="entry name" value="Endo/exonu/phosph_ase_sf"/>
</dbReference>
<feature type="compositionally biased region" description="Polar residues" evidence="1">
    <location>
        <begin position="136"/>
        <end position="148"/>
    </location>
</feature>
<evidence type="ECO:0000313" key="2">
    <source>
        <dbReference type="EMBL" id="KAF9601708.1"/>
    </source>
</evidence>
<gene>
    <name evidence="2" type="ORF">IFM89_022237</name>
</gene>
<dbReference type="Gene3D" id="3.60.10.10">
    <property type="entry name" value="Endonuclease/exonuclease/phosphatase"/>
    <property type="match status" value="1"/>
</dbReference>
<reference evidence="2 3" key="1">
    <citation type="submission" date="2020-10" db="EMBL/GenBank/DDBJ databases">
        <title>The Coptis chinensis genome and diversification of protoberbering-type alkaloids.</title>
        <authorList>
            <person name="Wang B."/>
            <person name="Shu S."/>
            <person name="Song C."/>
            <person name="Liu Y."/>
        </authorList>
    </citation>
    <scope>NUCLEOTIDE SEQUENCE [LARGE SCALE GENOMIC DNA]</scope>
    <source>
        <strain evidence="2">HL-2020</strain>
        <tissue evidence="2">Leaf</tissue>
    </source>
</reference>
<comment type="caution">
    <text evidence="2">The sequence shown here is derived from an EMBL/GenBank/DDBJ whole genome shotgun (WGS) entry which is preliminary data.</text>
</comment>
<accession>A0A835HRB9</accession>
<feature type="region of interest" description="Disordered" evidence="1">
    <location>
        <begin position="109"/>
        <end position="180"/>
    </location>
</feature>
<dbReference type="SUPFAM" id="SSF56219">
    <property type="entry name" value="DNase I-like"/>
    <property type="match status" value="1"/>
</dbReference>
<dbReference type="Proteomes" id="UP000631114">
    <property type="component" value="Unassembled WGS sequence"/>
</dbReference>
<organism evidence="2 3">
    <name type="scientific">Coptis chinensis</name>
    <dbReference type="NCBI Taxonomy" id="261450"/>
    <lineage>
        <taxon>Eukaryota</taxon>
        <taxon>Viridiplantae</taxon>
        <taxon>Streptophyta</taxon>
        <taxon>Embryophyta</taxon>
        <taxon>Tracheophyta</taxon>
        <taxon>Spermatophyta</taxon>
        <taxon>Magnoliopsida</taxon>
        <taxon>Ranunculales</taxon>
        <taxon>Ranunculaceae</taxon>
        <taxon>Coptidoideae</taxon>
        <taxon>Coptis</taxon>
    </lineage>
</organism>
<sequence length="180" mass="20340">MSHQQITIKTGDLLISLVHARSPYVQRRALWEELSQLGLNAEAWAVAGDFNVVTSNVERKGGRLPCQTAVNEFVEFINGNALMDTTSLGFQFSWSNKRRGDRRMVQEALDKAREPQRGRETELGRMPQGRAHQKSYENTQKVEGSSKNMELGNFQGFEQKEKECDRGSGMDNERARGGSF</sequence>
<dbReference type="AlphaFoldDB" id="A0A835HRB9"/>
<dbReference type="EMBL" id="JADFTS010000006">
    <property type="protein sequence ID" value="KAF9601708.1"/>
    <property type="molecule type" value="Genomic_DNA"/>
</dbReference>
<proteinExistence type="predicted"/>
<feature type="compositionally biased region" description="Basic and acidic residues" evidence="1">
    <location>
        <begin position="109"/>
        <end position="123"/>
    </location>
</feature>
<keyword evidence="3" id="KW-1185">Reference proteome</keyword>
<feature type="compositionally biased region" description="Basic and acidic residues" evidence="1">
    <location>
        <begin position="158"/>
        <end position="180"/>
    </location>
</feature>
<evidence type="ECO:0000313" key="3">
    <source>
        <dbReference type="Proteomes" id="UP000631114"/>
    </source>
</evidence>
<dbReference type="OrthoDB" id="1741802at2759"/>
<evidence type="ECO:0008006" key="4">
    <source>
        <dbReference type="Google" id="ProtNLM"/>
    </source>
</evidence>
<name>A0A835HRB9_9MAGN</name>
<evidence type="ECO:0000256" key="1">
    <source>
        <dbReference type="SAM" id="MobiDB-lite"/>
    </source>
</evidence>
<protein>
    <recommendedName>
        <fullName evidence="4">Endonuclease/exonuclease/phosphatase domain-containing protein</fullName>
    </recommendedName>
</protein>